<dbReference type="InterPro" id="IPR017853">
    <property type="entry name" value="GH"/>
</dbReference>
<dbReference type="AlphaFoldDB" id="A0A371ASG0"/>
<dbReference type="Gene3D" id="3.20.20.80">
    <property type="entry name" value="Glycosidases"/>
    <property type="match status" value="1"/>
</dbReference>
<organism evidence="1 2">
    <name type="scientific">Anaerosacchariphilus polymeriproducens</name>
    <dbReference type="NCBI Taxonomy" id="1812858"/>
    <lineage>
        <taxon>Bacteria</taxon>
        <taxon>Bacillati</taxon>
        <taxon>Bacillota</taxon>
        <taxon>Clostridia</taxon>
        <taxon>Lachnospirales</taxon>
        <taxon>Lachnospiraceae</taxon>
        <taxon>Anaerosacchariphilus</taxon>
    </lineage>
</organism>
<dbReference type="EMBL" id="QRCT01000049">
    <property type="protein sequence ID" value="RDU22507.1"/>
    <property type="molecule type" value="Genomic_DNA"/>
</dbReference>
<reference evidence="1 2" key="1">
    <citation type="submission" date="2018-07" db="EMBL/GenBank/DDBJ databases">
        <title>Anaerosacharophilus polymeroproducens gen. nov. sp. nov., an anaerobic bacterium isolated from salt field.</title>
        <authorList>
            <person name="Kim W."/>
            <person name="Yang S.-H."/>
            <person name="Oh J."/>
            <person name="Lee J.-H."/>
            <person name="Kwon K.K."/>
        </authorList>
    </citation>
    <scope>NUCLEOTIDE SEQUENCE [LARGE SCALE GENOMIC DNA]</scope>
    <source>
        <strain evidence="1 2">MCWD5</strain>
    </source>
</reference>
<evidence type="ECO:0000313" key="1">
    <source>
        <dbReference type="EMBL" id="RDU22507.1"/>
    </source>
</evidence>
<proteinExistence type="predicted"/>
<accession>A0A371ASG0</accession>
<sequence length="688" mass="80364">MKEEIVINNLPEYWKKIFCCAKEKIGSAYEKEMEHSNLFFAQYLLRRHISDYMFRDLLKISDFAIIYFFAKLYVKYGYKGVRPKSIISDKENELWLLERDFCFFNIRAIGNEVEETGNIIDAVKLLPALRVSAIHLAPFFECSAGIIYCQKSFFHINHEIVNVEYMDKGVLPKEQIFFFIDCCHLLNMAVGFDVTPHTSNDSVLRLQKPELFRWIKLAQDKTTLFDNMDIDVQYSVEFQNQCQKEVALVVEEEIKKNGIEQSDIWDMECIDKINKRLSALGYYTVPPHTWNGLSVPGFKKYAYNIQAPIWEYKDKYGQNQGQHAIWLHANFYIHKGLKANKIPVSYMLDDKEKGINVEFFNFFIDYLNDKVEQYLFDFLRIDYVDHIFDNVMKENGIEIPLNEMLTPVEINEIVKKLKNSWKGIGVLADHVGCDADKYYKAGFNLIISSHVAFEYNKCNLEKIFYDLCSSNSNNSNCFNTVWAIDTHDMAHPLFLGKELAHREGKVGMGVRFFLSRFANVGRNRHPKYEVIGNQDLSSGIHRANNRPESIAWNSDKELFELYHQIENQYELIKNDLQQSSLIQYMVTSNMAVFIIKKDDSAKYWIGMVPVPVTNDVEWKEEILKIPLDMELSKKNIIMHTKISLAVFKMEYLNFTDIDRLCDIQFSVRENVITVKLKQIGIALLELGF</sequence>
<dbReference type="RefSeq" id="WP_115482917.1">
    <property type="nucleotide sequence ID" value="NZ_QRCT01000049.1"/>
</dbReference>
<gene>
    <name evidence="1" type="ORF">DWV06_14560</name>
</gene>
<dbReference type="Proteomes" id="UP000255036">
    <property type="component" value="Unassembled WGS sequence"/>
</dbReference>
<comment type="caution">
    <text evidence="1">The sequence shown here is derived from an EMBL/GenBank/DDBJ whole genome shotgun (WGS) entry which is preliminary data.</text>
</comment>
<protein>
    <submittedName>
        <fullName evidence="1">Uncharacterized protein</fullName>
    </submittedName>
</protein>
<dbReference type="SUPFAM" id="SSF51445">
    <property type="entry name" value="(Trans)glycosidases"/>
    <property type="match status" value="1"/>
</dbReference>
<dbReference type="OrthoDB" id="9805159at2"/>
<keyword evidence="2" id="KW-1185">Reference proteome</keyword>
<evidence type="ECO:0000313" key="2">
    <source>
        <dbReference type="Proteomes" id="UP000255036"/>
    </source>
</evidence>
<name>A0A371ASG0_9FIRM</name>